<proteinExistence type="predicted"/>
<comment type="caution">
    <text evidence="1">The sequence shown here is derived from an EMBL/GenBank/DDBJ whole genome shotgun (WGS) entry which is preliminary data.</text>
</comment>
<sequence>MLTPLQLELLKTFSRPIPDEQVREIKQLLADYFARKVEDDVDALFIEKGWDVSTIENWAQEHNRTPYTHN</sequence>
<evidence type="ECO:0008006" key="3">
    <source>
        <dbReference type="Google" id="ProtNLM"/>
    </source>
</evidence>
<name>A0ABS3JTH7_9BACT</name>
<dbReference type="Proteomes" id="UP000664628">
    <property type="component" value="Unassembled WGS sequence"/>
</dbReference>
<reference evidence="1 2" key="1">
    <citation type="submission" date="2021-03" db="EMBL/GenBank/DDBJ databases">
        <title>Fibrella sp. HMF5405 genome sequencing and assembly.</title>
        <authorList>
            <person name="Kang H."/>
            <person name="Kim H."/>
            <person name="Bae S."/>
            <person name="Joh K."/>
        </authorList>
    </citation>
    <scope>NUCLEOTIDE SEQUENCE [LARGE SCALE GENOMIC DNA]</scope>
    <source>
        <strain evidence="1 2">HMF5405</strain>
    </source>
</reference>
<protein>
    <recommendedName>
        <fullName evidence="3">Dephospho-CoA kinase</fullName>
    </recommendedName>
</protein>
<dbReference type="EMBL" id="JAFMYW010000011">
    <property type="protein sequence ID" value="MBO0952499.1"/>
    <property type="molecule type" value="Genomic_DNA"/>
</dbReference>
<accession>A0ABS3JTH7</accession>
<dbReference type="RefSeq" id="WP_207332441.1">
    <property type="nucleotide sequence ID" value="NZ_JAFMYW010000011.1"/>
</dbReference>
<evidence type="ECO:0000313" key="2">
    <source>
        <dbReference type="Proteomes" id="UP000664628"/>
    </source>
</evidence>
<gene>
    <name evidence="1" type="ORF">J2I46_28200</name>
</gene>
<organism evidence="1 2">
    <name type="scientific">Fibrella forsythiae</name>
    <dbReference type="NCBI Taxonomy" id="2817061"/>
    <lineage>
        <taxon>Bacteria</taxon>
        <taxon>Pseudomonadati</taxon>
        <taxon>Bacteroidota</taxon>
        <taxon>Cytophagia</taxon>
        <taxon>Cytophagales</taxon>
        <taxon>Spirosomataceae</taxon>
        <taxon>Fibrella</taxon>
    </lineage>
</organism>
<keyword evidence="2" id="KW-1185">Reference proteome</keyword>
<evidence type="ECO:0000313" key="1">
    <source>
        <dbReference type="EMBL" id="MBO0952499.1"/>
    </source>
</evidence>